<evidence type="ECO:0000313" key="3">
    <source>
        <dbReference type="EMBL" id="MEQ2440917.1"/>
    </source>
</evidence>
<dbReference type="Proteomes" id="UP001489509">
    <property type="component" value="Unassembled WGS sequence"/>
</dbReference>
<dbReference type="PANTHER" id="PTHR46797:SF1">
    <property type="entry name" value="METHYLPHOSPHONATE SYNTHASE"/>
    <property type="match status" value="1"/>
</dbReference>
<dbReference type="SMART" id="SM00530">
    <property type="entry name" value="HTH_XRE"/>
    <property type="match status" value="1"/>
</dbReference>
<evidence type="ECO:0000256" key="1">
    <source>
        <dbReference type="ARBA" id="ARBA00023125"/>
    </source>
</evidence>
<dbReference type="PROSITE" id="PS50943">
    <property type="entry name" value="HTH_CROC1"/>
    <property type="match status" value="1"/>
</dbReference>
<dbReference type="InterPro" id="IPR011990">
    <property type="entry name" value="TPR-like_helical_dom_sf"/>
</dbReference>
<dbReference type="SUPFAM" id="SSF48452">
    <property type="entry name" value="TPR-like"/>
    <property type="match status" value="1"/>
</dbReference>
<comment type="caution">
    <text evidence="3">The sequence shown here is derived from an EMBL/GenBank/DDBJ whole genome shotgun (WGS) entry which is preliminary data.</text>
</comment>
<dbReference type="Gene3D" id="1.25.40.10">
    <property type="entry name" value="Tetratricopeptide repeat domain"/>
    <property type="match status" value="1"/>
</dbReference>
<accession>A0ABV1E0T5</accession>
<keyword evidence="1" id="KW-0238">DNA-binding</keyword>
<keyword evidence="4" id="KW-1185">Reference proteome</keyword>
<dbReference type="CDD" id="cd00093">
    <property type="entry name" value="HTH_XRE"/>
    <property type="match status" value="1"/>
</dbReference>
<dbReference type="InterPro" id="IPR050807">
    <property type="entry name" value="TransReg_Diox_bact_type"/>
</dbReference>
<sequence length="315" mass="34900">MSKQALGQKIKELRLAKKLTQREVVGDFITRNMLSQIESGTATPSVRTLAYLAKVLEVPVSTLLESEETQGVAADLAEAKRLYRQGKLKPCMAALSRVEEEFADEANALKAKASLKLAQEALLAGDFDQVRGHAGNAIAFNDDTIYGSQSIKAEALLCLDEVTNEGWDYFMQYQSALQSSFLSAHSSLINAEMYLNEGNFDQAQIVLKSLEGGGYSESIDMGRIKLLQGRVAMGRGKWDEALCLFREADECWADLPRHALRPSLYQNMEQCAIELGDYKQAHYFATMRLALATGEAPPCEPQEEVSKVPNHRVIR</sequence>
<protein>
    <submittedName>
        <fullName evidence="3">Helix-turn-helix transcriptional regulator</fullName>
    </submittedName>
</protein>
<dbReference type="InterPro" id="IPR010982">
    <property type="entry name" value="Lambda_DNA-bd_dom_sf"/>
</dbReference>
<reference evidence="3 4" key="1">
    <citation type="submission" date="2024-03" db="EMBL/GenBank/DDBJ databases">
        <title>Human intestinal bacterial collection.</title>
        <authorList>
            <person name="Pauvert C."/>
            <person name="Hitch T.C.A."/>
            <person name="Clavel T."/>
        </authorList>
    </citation>
    <scope>NUCLEOTIDE SEQUENCE [LARGE SCALE GENOMIC DNA]</scope>
    <source>
        <strain evidence="3 4">CLA-JM-H44</strain>
    </source>
</reference>
<dbReference type="InterPro" id="IPR001387">
    <property type="entry name" value="Cro/C1-type_HTH"/>
</dbReference>
<proteinExistence type="predicted"/>
<evidence type="ECO:0000313" key="4">
    <source>
        <dbReference type="Proteomes" id="UP001489509"/>
    </source>
</evidence>
<feature type="domain" description="HTH cro/C1-type" evidence="2">
    <location>
        <begin position="10"/>
        <end position="63"/>
    </location>
</feature>
<dbReference type="EMBL" id="JBBMFD010000014">
    <property type="protein sequence ID" value="MEQ2440917.1"/>
    <property type="molecule type" value="Genomic_DNA"/>
</dbReference>
<name>A0ABV1E0T5_9FIRM</name>
<gene>
    <name evidence="3" type="ORF">WMO26_08780</name>
</gene>
<dbReference type="RefSeq" id="WP_349219697.1">
    <property type="nucleotide sequence ID" value="NZ_JBBMFD010000014.1"/>
</dbReference>
<evidence type="ECO:0000259" key="2">
    <source>
        <dbReference type="PROSITE" id="PS50943"/>
    </source>
</evidence>
<dbReference type="SUPFAM" id="SSF47413">
    <property type="entry name" value="lambda repressor-like DNA-binding domains"/>
    <property type="match status" value="1"/>
</dbReference>
<dbReference type="Pfam" id="PF01381">
    <property type="entry name" value="HTH_3"/>
    <property type="match status" value="1"/>
</dbReference>
<organism evidence="3 4">
    <name type="scientific">Solibaculum intestinale</name>
    <dbReference type="NCBI Taxonomy" id="3133165"/>
    <lineage>
        <taxon>Bacteria</taxon>
        <taxon>Bacillati</taxon>
        <taxon>Bacillota</taxon>
        <taxon>Clostridia</taxon>
        <taxon>Eubacteriales</taxon>
        <taxon>Oscillospiraceae</taxon>
        <taxon>Solibaculum</taxon>
    </lineage>
</organism>
<dbReference type="Gene3D" id="1.10.260.40">
    <property type="entry name" value="lambda repressor-like DNA-binding domains"/>
    <property type="match status" value="1"/>
</dbReference>
<dbReference type="PANTHER" id="PTHR46797">
    <property type="entry name" value="HTH-TYPE TRANSCRIPTIONAL REGULATOR"/>
    <property type="match status" value="1"/>
</dbReference>